<evidence type="ECO:0000313" key="2">
    <source>
        <dbReference type="Proteomes" id="UP001177260"/>
    </source>
</evidence>
<organism evidence="1 2">
    <name type="scientific">Aspergillus melleus</name>
    <dbReference type="NCBI Taxonomy" id="138277"/>
    <lineage>
        <taxon>Eukaryota</taxon>
        <taxon>Fungi</taxon>
        <taxon>Dikarya</taxon>
        <taxon>Ascomycota</taxon>
        <taxon>Pezizomycotina</taxon>
        <taxon>Eurotiomycetes</taxon>
        <taxon>Eurotiomycetidae</taxon>
        <taxon>Eurotiales</taxon>
        <taxon>Aspergillaceae</taxon>
        <taxon>Aspergillus</taxon>
        <taxon>Aspergillus subgen. Circumdati</taxon>
    </lineage>
</organism>
<dbReference type="EMBL" id="JAOPJF010000060">
    <property type="protein sequence ID" value="KAK1141707.1"/>
    <property type="molecule type" value="Genomic_DNA"/>
</dbReference>
<evidence type="ECO:0000313" key="1">
    <source>
        <dbReference type="EMBL" id="KAK1141707.1"/>
    </source>
</evidence>
<gene>
    <name evidence="1" type="ORF">N8T08_008805</name>
</gene>
<name>A0ACC3AVZ5_9EURO</name>
<accession>A0ACC3AVZ5</accession>
<dbReference type="Proteomes" id="UP001177260">
    <property type="component" value="Unassembled WGS sequence"/>
</dbReference>
<reference evidence="1 2" key="1">
    <citation type="journal article" date="2023" name="ACS Omega">
        <title>Identification of the Neoaspergillic Acid Biosynthesis Gene Cluster by Establishing an In Vitro CRISPR-Ribonucleoprotein Genetic System in Aspergillus melleus.</title>
        <authorList>
            <person name="Yuan B."/>
            <person name="Grau M.F."/>
            <person name="Murata R.M."/>
            <person name="Torok T."/>
            <person name="Venkateswaran K."/>
            <person name="Stajich J.E."/>
            <person name="Wang C.C.C."/>
        </authorList>
    </citation>
    <scope>NUCLEOTIDE SEQUENCE [LARGE SCALE GENOMIC DNA]</scope>
    <source>
        <strain evidence="1 2">IMV 1140</strain>
    </source>
</reference>
<keyword evidence="2" id="KW-1185">Reference proteome</keyword>
<proteinExistence type="predicted"/>
<protein>
    <submittedName>
        <fullName evidence="1">Uncharacterized protein</fullName>
    </submittedName>
</protein>
<comment type="caution">
    <text evidence="1">The sequence shown here is derived from an EMBL/GenBank/DDBJ whole genome shotgun (WGS) entry which is preliminary data.</text>
</comment>
<sequence>MSSQFQSYRPVEDGQSRGGRPQSYHPPPPRFYGPPTPKISTPPQSDSLKPTRPVSYRHSHSFSTANAGGLGIGQLPVTMRERSSSHSLYPASLLPGGNSAPSSPRSRSPSYSAYPGAPDRSAPQSQTRERSGSYSPHPVQLQPGSRPSSRPHSPSLSYNGSDELHLGDTPPSSSRQPSPTSSSHAAFPPAPYQTAQQLAPQPQSAENGLSASRERSPSASFSGGYAPYSAAAPQKVSPAPAPAPTYPQHSPALSFNNGHLNALPPSLNVGNPEASNASYYSAPSPTQGPGTSLKPAQAQAQPGPGAAEDGEQGLGTTILGAGASRFWAMR</sequence>